<dbReference type="Pfam" id="PF00850">
    <property type="entry name" value="Hist_deacetyl"/>
    <property type="match status" value="1"/>
</dbReference>
<evidence type="ECO:0000313" key="8">
    <source>
        <dbReference type="Proteomes" id="UP000318313"/>
    </source>
</evidence>
<evidence type="ECO:0000313" key="7">
    <source>
        <dbReference type="EMBL" id="QDV51542.1"/>
    </source>
</evidence>
<evidence type="ECO:0000259" key="6">
    <source>
        <dbReference type="Pfam" id="PF00850"/>
    </source>
</evidence>
<dbReference type="GO" id="GO:0040029">
    <property type="term" value="P:epigenetic regulation of gene expression"/>
    <property type="evidence" value="ECO:0007669"/>
    <property type="project" value="TreeGrafter"/>
</dbReference>
<sequence>MLTVFSNDQLLHEGKSEFHRGQLLPCFESPKRAELILAELQANKSGDIIAPDRFGLEPVLRIHDAAYVEFLQTAFDRWHTIHPDCDALPHTWNMRGARDILPNNIYGQLGYYSCDASTPIMAHTWQAAKASADAAIMAQRLVMQGHRSAFALTRPPGHHATSNVYGGYCYLNNAAIAAQAFLDGDAKQVAILDIDYHHGNGTQIIFEDRNDVLVVSIHANPAEAYPYFLGYADETGTGAGKGYNLNLPLPDGTDWNSYQGALETALAAISRFTPDYLVVSLGVDTYAGDPISSFKLSSNDFSKLGHHLGKADFPTLILMEGGYAVDNIGCNVVKVLTGFEDAI</sequence>
<name>A0A518IEL3_9PLAN</name>
<dbReference type="KEGG" id="gfm:Enr17x_35980"/>
<dbReference type="InterPro" id="IPR023801">
    <property type="entry name" value="His_deacetylse_dom"/>
</dbReference>
<proteinExistence type="inferred from homology"/>
<evidence type="ECO:0000256" key="1">
    <source>
        <dbReference type="ARBA" id="ARBA00001947"/>
    </source>
</evidence>
<dbReference type="InterPro" id="IPR023696">
    <property type="entry name" value="Ureohydrolase_dom_sf"/>
</dbReference>
<dbReference type="PRINTS" id="PR01270">
    <property type="entry name" value="HDASUPER"/>
</dbReference>
<dbReference type="InterPro" id="IPR037138">
    <property type="entry name" value="His_deacetylse_dom_sf"/>
</dbReference>
<keyword evidence="4 7" id="KW-0378">Hydrolase</keyword>
<reference evidence="7 8" key="1">
    <citation type="submission" date="2019-03" db="EMBL/GenBank/DDBJ databases">
        <title>Deep-cultivation of Planctomycetes and their phenomic and genomic characterization uncovers novel biology.</title>
        <authorList>
            <person name="Wiegand S."/>
            <person name="Jogler M."/>
            <person name="Boedeker C."/>
            <person name="Pinto D."/>
            <person name="Vollmers J."/>
            <person name="Rivas-Marin E."/>
            <person name="Kohn T."/>
            <person name="Peeters S.H."/>
            <person name="Heuer A."/>
            <person name="Rast P."/>
            <person name="Oberbeckmann S."/>
            <person name="Bunk B."/>
            <person name="Jeske O."/>
            <person name="Meyerdierks A."/>
            <person name="Storesund J.E."/>
            <person name="Kallscheuer N."/>
            <person name="Luecker S."/>
            <person name="Lage O.M."/>
            <person name="Pohl T."/>
            <person name="Merkel B.J."/>
            <person name="Hornburger P."/>
            <person name="Mueller R.-W."/>
            <person name="Bruemmer F."/>
            <person name="Labrenz M."/>
            <person name="Spormann A.M."/>
            <person name="Op den Camp H."/>
            <person name="Overmann J."/>
            <person name="Amann R."/>
            <person name="Jetten M.S.M."/>
            <person name="Mascher T."/>
            <person name="Medema M.H."/>
            <person name="Devos D.P."/>
            <person name="Kaster A.-K."/>
            <person name="Ovreas L."/>
            <person name="Rohde M."/>
            <person name="Galperin M.Y."/>
            <person name="Jogler C."/>
        </authorList>
    </citation>
    <scope>NUCLEOTIDE SEQUENCE [LARGE SCALE GENOMIC DNA]</scope>
    <source>
        <strain evidence="7 8">Enr17</strain>
    </source>
</reference>
<dbReference type="PANTHER" id="PTHR10625:SF17">
    <property type="entry name" value="HISTONE DEACETYLASE 8"/>
    <property type="match status" value="1"/>
</dbReference>
<evidence type="ECO:0000256" key="5">
    <source>
        <dbReference type="ARBA" id="ARBA00022833"/>
    </source>
</evidence>
<dbReference type="Gene3D" id="3.40.800.20">
    <property type="entry name" value="Histone deacetylase domain"/>
    <property type="match status" value="1"/>
</dbReference>
<evidence type="ECO:0000256" key="4">
    <source>
        <dbReference type="ARBA" id="ARBA00022801"/>
    </source>
</evidence>
<gene>
    <name evidence="7" type="primary">aphA</name>
    <name evidence="7" type="ORF">Enr17x_35980</name>
</gene>
<dbReference type="SUPFAM" id="SSF52768">
    <property type="entry name" value="Arginase/deacetylase"/>
    <property type="match status" value="1"/>
</dbReference>
<dbReference type="EMBL" id="CP037452">
    <property type="protein sequence ID" value="QDV51542.1"/>
    <property type="molecule type" value="Genomic_DNA"/>
</dbReference>
<feature type="domain" description="Histone deacetylase" evidence="6">
    <location>
        <begin position="28"/>
        <end position="336"/>
    </location>
</feature>
<keyword evidence="3" id="KW-0479">Metal-binding</keyword>
<dbReference type="Proteomes" id="UP000318313">
    <property type="component" value="Chromosome"/>
</dbReference>
<protein>
    <submittedName>
        <fullName evidence="7">Acetylpolyamine aminohydrolase</fullName>
    </submittedName>
</protein>
<dbReference type="AlphaFoldDB" id="A0A518IEL3"/>
<dbReference type="RefSeq" id="WP_145310826.1">
    <property type="nucleotide sequence ID" value="NZ_CP037452.1"/>
</dbReference>
<evidence type="ECO:0000256" key="3">
    <source>
        <dbReference type="ARBA" id="ARBA00022723"/>
    </source>
</evidence>
<keyword evidence="5" id="KW-0862">Zinc</keyword>
<evidence type="ECO:0000256" key="2">
    <source>
        <dbReference type="ARBA" id="ARBA00005947"/>
    </source>
</evidence>
<dbReference type="PANTHER" id="PTHR10625">
    <property type="entry name" value="HISTONE DEACETYLASE HDAC1-RELATED"/>
    <property type="match status" value="1"/>
</dbReference>
<dbReference type="GO" id="GO:0016787">
    <property type="term" value="F:hydrolase activity"/>
    <property type="evidence" value="ECO:0007669"/>
    <property type="project" value="UniProtKB-KW"/>
</dbReference>
<dbReference type="CDD" id="cd10001">
    <property type="entry name" value="HDAC_classII_APAH"/>
    <property type="match status" value="1"/>
</dbReference>
<organism evidence="7 8">
    <name type="scientific">Gimesia fumaroli</name>
    <dbReference type="NCBI Taxonomy" id="2527976"/>
    <lineage>
        <taxon>Bacteria</taxon>
        <taxon>Pseudomonadati</taxon>
        <taxon>Planctomycetota</taxon>
        <taxon>Planctomycetia</taxon>
        <taxon>Planctomycetales</taxon>
        <taxon>Planctomycetaceae</taxon>
        <taxon>Gimesia</taxon>
    </lineage>
</organism>
<accession>A0A518IEL3</accession>
<comment type="cofactor">
    <cofactor evidence="1">
        <name>Zn(2+)</name>
        <dbReference type="ChEBI" id="CHEBI:29105"/>
    </cofactor>
</comment>
<dbReference type="OrthoDB" id="9808367at2"/>
<dbReference type="InterPro" id="IPR000286">
    <property type="entry name" value="HDACs"/>
</dbReference>
<dbReference type="GO" id="GO:0046872">
    <property type="term" value="F:metal ion binding"/>
    <property type="evidence" value="ECO:0007669"/>
    <property type="project" value="UniProtKB-KW"/>
</dbReference>
<dbReference type="GO" id="GO:0004407">
    <property type="term" value="F:histone deacetylase activity"/>
    <property type="evidence" value="ECO:0007669"/>
    <property type="project" value="TreeGrafter"/>
</dbReference>
<comment type="similarity">
    <text evidence="2">Belongs to the histone deacetylase family.</text>
</comment>
<keyword evidence="8" id="KW-1185">Reference proteome</keyword>